<feature type="transmembrane region" description="Helical" evidence="7">
    <location>
        <begin position="202"/>
        <end position="222"/>
    </location>
</feature>
<feature type="region of interest" description="Disordered" evidence="6">
    <location>
        <begin position="1"/>
        <end position="30"/>
    </location>
</feature>
<feature type="transmembrane region" description="Helical" evidence="7">
    <location>
        <begin position="337"/>
        <end position="356"/>
    </location>
</feature>
<dbReference type="InParanoid" id="A0A316VBB4"/>
<name>A0A316VBB4_9BASI</name>
<dbReference type="GO" id="GO:0022857">
    <property type="term" value="F:transmembrane transporter activity"/>
    <property type="evidence" value="ECO:0007669"/>
    <property type="project" value="InterPro"/>
</dbReference>
<dbReference type="AlphaFoldDB" id="A0A316VBB4"/>
<gene>
    <name evidence="8" type="ORF">FA14DRAFT_143861</name>
</gene>
<dbReference type="InterPro" id="IPR011701">
    <property type="entry name" value="MFS"/>
</dbReference>
<proteinExistence type="predicted"/>
<comment type="subcellular location">
    <subcellularLocation>
        <location evidence="1">Membrane</location>
        <topology evidence="1">Multi-pass membrane protein</topology>
    </subcellularLocation>
</comment>
<dbReference type="InterPro" id="IPR036259">
    <property type="entry name" value="MFS_trans_sf"/>
</dbReference>
<organism evidence="8 9">
    <name type="scientific">Meira miltonrushii</name>
    <dbReference type="NCBI Taxonomy" id="1280837"/>
    <lineage>
        <taxon>Eukaryota</taxon>
        <taxon>Fungi</taxon>
        <taxon>Dikarya</taxon>
        <taxon>Basidiomycota</taxon>
        <taxon>Ustilaginomycotina</taxon>
        <taxon>Exobasidiomycetes</taxon>
        <taxon>Exobasidiales</taxon>
        <taxon>Brachybasidiaceae</taxon>
        <taxon>Meira</taxon>
    </lineage>
</organism>
<dbReference type="FunFam" id="1.20.1250.20:FF:000013">
    <property type="entry name" value="MFS general substrate transporter"/>
    <property type="match status" value="1"/>
</dbReference>
<evidence type="ECO:0000256" key="3">
    <source>
        <dbReference type="ARBA" id="ARBA00022692"/>
    </source>
</evidence>
<dbReference type="Proteomes" id="UP000245771">
    <property type="component" value="Unassembled WGS sequence"/>
</dbReference>
<evidence type="ECO:0000256" key="6">
    <source>
        <dbReference type="SAM" id="MobiDB-lite"/>
    </source>
</evidence>
<dbReference type="STRING" id="1280837.A0A316VBB4"/>
<dbReference type="SUPFAM" id="SSF103473">
    <property type="entry name" value="MFS general substrate transporter"/>
    <property type="match status" value="1"/>
</dbReference>
<feature type="transmembrane region" description="Helical" evidence="7">
    <location>
        <begin position="111"/>
        <end position="127"/>
    </location>
</feature>
<keyword evidence="4 7" id="KW-1133">Transmembrane helix</keyword>
<accession>A0A316VBB4</accession>
<reference evidence="8 9" key="1">
    <citation type="journal article" date="2018" name="Mol. Biol. Evol.">
        <title>Broad Genomic Sampling Reveals a Smut Pathogenic Ancestry of the Fungal Clade Ustilaginomycotina.</title>
        <authorList>
            <person name="Kijpornyongpan T."/>
            <person name="Mondo S.J."/>
            <person name="Barry K."/>
            <person name="Sandor L."/>
            <person name="Lee J."/>
            <person name="Lipzen A."/>
            <person name="Pangilinan J."/>
            <person name="LaButti K."/>
            <person name="Hainaut M."/>
            <person name="Henrissat B."/>
            <person name="Grigoriev I.V."/>
            <person name="Spatafora J.W."/>
            <person name="Aime M.C."/>
        </authorList>
    </citation>
    <scope>NUCLEOTIDE SEQUENCE [LARGE SCALE GENOMIC DNA]</scope>
    <source>
        <strain evidence="8 9">MCA 3882</strain>
    </source>
</reference>
<dbReference type="Gene3D" id="1.20.1250.20">
    <property type="entry name" value="MFS general substrate transporter like domains"/>
    <property type="match status" value="2"/>
</dbReference>
<evidence type="ECO:0000313" key="9">
    <source>
        <dbReference type="Proteomes" id="UP000245771"/>
    </source>
</evidence>
<sequence>MNATNLFSNTKTGTQSHHGSQDEKYGDSPRTATQDIVDELPHGYQQASTKVDPDEGFDPDFLKKTIRKIDWRLVPFLAACYSISLIDRTNISLARAAGMNAALKLNVGDRYSIAVLSFFIPYILLEFPSNIGLRKFGAAIWLSTAVTLWGLMMIAMAYVKDHHQLAALRALVGVFEAALFPGAAYLISCWYIRRQVQKRLSFFYVLSVFATGMSSILAYGLGRIYTINRSLQPWQYIFVIEGGLTVFLGLIGYVVIVDFPDKAKFLTEDQKKMTLVRIQRDRADAEHDPVTWSKVKTYIMDIKLWAFALMFMGTTTASYALSYFLPRILAGMGFSTANSQILVAPPYVWALIPAIASGIMSDKTQIRSIWIVLNCFCAIMGLALFAFLPAANTAGRYAGIFLCAGGCNSNVPLVIGWAQISIRAQSKRAYTSALTIAFGGIGGIASALVFREQDAPTYRLGIWFTIGFHIYIILACAALSFHFRKRNAQADRHGEILEGHQDFRYQL</sequence>
<feature type="transmembrane region" description="Helical" evidence="7">
    <location>
        <begin position="397"/>
        <end position="418"/>
    </location>
</feature>
<evidence type="ECO:0000256" key="4">
    <source>
        <dbReference type="ARBA" id="ARBA00022989"/>
    </source>
</evidence>
<keyword evidence="5 7" id="KW-0472">Membrane</keyword>
<keyword evidence="9" id="KW-1185">Reference proteome</keyword>
<feature type="transmembrane region" description="Helical" evidence="7">
    <location>
        <begin position="430"/>
        <end position="450"/>
    </location>
</feature>
<feature type="transmembrane region" description="Helical" evidence="7">
    <location>
        <begin position="73"/>
        <end position="91"/>
    </location>
</feature>
<evidence type="ECO:0000256" key="1">
    <source>
        <dbReference type="ARBA" id="ARBA00004141"/>
    </source>
</evidence>
<feature type="transmembrane region" description="Helical" evidence="7">
    <location>
        <begin position="234"/>
        <end position="256"/>
    </location>
</feature>
<evidence type="ECO:0000256" key="7">
    <source>
        <dbReference type="SAM" id="Phobius"/>
    </source>
</evidence>
<dbReference type="PANTHER" id="PTHR43791">
    <property type="entry name" value="PERMEASE-RELATED"/>
    <property type="match status" value="1"/>
</dbReference>
<feature type="transmembrane region" description="Helical" evidence="7">
    <location>
        <begin position="368"/>
        <end position="391"/>
    </location>
</feature>
<feature type="transmembrane region" description="Helical" evidence="7">
    <location>
        <begin position="462"/>
        <end position="483"/>
    </location>
</feature>
<evidence type="ECO:0000256" key="5">
    <source>
        <dbReference type="ARBA" id="ARBA00023136"/>
    </source>
</evidence>
<feature type="transmembrane region" description="Helical" evidence="7">
    <location>
        <begin position="304"/>
        <end position="325"/>
    </location>
</feature>
<protein>
    <submittedName>
        <fullName evidence="8">MFS general substrate transporter</fullName>
    </submittedName>
</protein>
<feature type="transmembrane region" description="Helical" evidence="7">
    <location>
        <begin position="165"/>
        <end position="190"/>
    </location>
</feature>
<dbReference type="EMBL" id="KZ819603">
    <property type="protein sequence ID" value="PWN34564.1"/>
    <property type="molecule type" value="Genomic_DNA"/>
</dbReference>
<dbReference type="GeneID" id="37019007"/>
<dbReference type="Pfam" id="PF07690">
    <property type="entry name" value="MFS_1"/>
    <property type="match status" value="1"/>
</dbReference>
<feature type="compositionally biased region" description="Polar residues" evidence="6">
    <location>
        <begin position="1"/>
        <end position="18"/>
    </location>
</feature>
<dbReference type="RefSeq" id="XP_025354866.1">
    <property type="nucleotide sequence ID" value="XM_025497226.1"/>
</dbReference>
<evidence type="ECO:0000313" key="8">
    <source>
        <dbReference type="EMBL" id="PWN34564.1"/>
    </source>
</evidence>
<dbReference type="FunFam" id="1.20.1250.20:FF:000018">
    <property type="entry name" value="MFS transporter permease"/>
    <property type="match status" value="1"/>
</dbReference>
<keyword evidence="3 7" id="KW-0812">Transmembrane</keyword>
<evidence type="ECO:0000256" key="2">
    <source>
        <dbReference type="ARBA" id="ARBA00022448"/>
    </source>
</evidence>
<dbReference type="PANTHER" id="PTHR43791:SF3">
    <property type="entry name" value="MAJOR FACILITATOR SUPERFAMILY (MFS) PROFILE DOMAIN-CONTAINING PROTEIN"/>
    <property type="match status" value="1"/>
</dbReference>
<keyword evidence="2" id="KW-0813">Transport</keyword>
<feature type="transmembrane region" description="Helical" evidence="7">
    <location>
        <begin position="139"/>
        <end position="159"/>
    </location>
</feature>
<dbReference type="OrthoDB" id="3639251at2759"/>
<dbReference type="GO" id="GO:0016020">
    <property type="term" value="C:membrane"/>
    <property type="evidence" value="ECO:0007669"/>
    <property type="project" value="UniProtKB-SubCell"/>
</dbReference>